<dbReference type="InterPro" id="IPR050109">
    <property type="entry name" value="HTH-type_TetR-like_transc_reg"/>
</dbReference>
<dbReference type="Proteomes" id="UP000586042">
    <property type="component" value="Unassembled WGS sequence"/>
</dbReference>
<dbReference type="PANTHER" id="PTHR30055">
    <property type="entry name" value="HTH-TYPE TRANSCRIPTIONAL REGULATOR RUTR"/>
    <property type="match status" value="1"/>
</dbReference>
<keyword evidence="2" id="KW-0805">Transcription regulation</keyword>
<dbReference type="InterPro" id="IPR036271">
    <property type="entry name" value="Tet_transcr_reg_TetR-rel_C_sf"/>
</dbReference>
<gene>
    <name evidence="7" type="ORF">HTZ77_29480</name>
</gene>
<name>A0A7Y6IC70_9ACTN</name>
<reference evidence="7 8" key="1">
    <citation type="submission" date="2020-06" db="EMBL/GenBank/DDBJ databases">
        <title>Nonomuraea sp. SMC257, a novel actinomycete isolated from soil.</title>
        <authorList>
            <person name="Chanama M."/>
        </authorList>
    </citation>
    <scope>NUCLEOTIDE SEQUENCE [LARGE SCALE GENOMIC DNA]</scope>
    <source>
        <strain evidence="7 8">SMC257</strain>
    </source>
</reference>
<dbReference type="RefSeq" id="WP_175592946.1">
    <property type="nucleotide sequence ID" value="NZ_JABWGN010000011.1"/>
</dbReference>
<keyword evidence="4" id="KW-0804">Transcription</keyword>
<dbReference type="PANTHER" id="PTHR30055:SF151">
    <property type="entry name" value="TRANSCRIPTIONAL REGULATORY PROTEIN"/>
    <property type="match status" value="1"/>
</dbReference>
<dbReference type="Pfam" id="PF00440">
    <property type="entry name" value="TetR_N"/>
    <property type="match status" value="1"/>
</dbReference>
<keyword evidence="8" id="KW-1185">Reference proteome</keyword>
<dbReference type="InterPro" id="IPR001647">
    <property type="entry name" value="HTH_TetR"/>
</dbReference>
<dbReference type="SUPFAM" id="SSF46689">
    <property type="entry name" value="Homeodomain-like"/>
    <property type="match status" value="1"/>
</dbReference>
<keyword evidence="1" id="KW-0678">Repressor</keyword>
<comment type="caution">
    <text evidence="7">The sequence shown here is derived from an EMBL/GenBank/DDBJ whole genome shotgun (WGS) entry which is preliminary data.</text>
</comment>
<dbReference type="Gene3D" id="1.10.357.10">
    <property type="entry name" value="Tetracycline Repressor, domain 2"/>
    <property type="match status" value="1"/>
</dbReference>
<evidence type="ECO:0000256" key="1">
    <source>
        <dbReference type="ARBA" id="ARBA00022491"/>
    </source>
</evidence>
<evidence type="ECO:0000256" key="4">
    <source>
        <dbReference type="ARBA" id="ARBA00023163"/>
    </source>
</evidence>
<dbReference type="PROSITE" id="PS50977">
    <property type="entry name" value="HTH_TETR_2"/>
    <property type="match status" value="1"/>
</dbReference>
<protein>
    <submittedName>
        <fullName evidence="7">TetR/AcrR family transcriptional regulator</fullName>
    </submittedName>
</protein>
<dbReference type="AlphaFoldDB" id="A0A7Y6IC70"/>
<evidence type="ECO:0000256" key="5">
    <source>
        <dbReference type="PROSITE-ProRule" id="PRU00335"/>
    </source>
</evidence>
<evidence type="ECO:0000256" key="3">
    <source>
        <dbReference type="ARBA" id="ARBA00023125"/>
    </source>
</evidence>
<dbReference type="SUPFAM" id="SSF48498">
    <property type="entry name" value="Tetracyclin repressor-like, C-terminal domain"/>
    <property type="match status" value="1"/>
</dbReference>
<evidence type="ECO:0000256" key="2">
    <source>
        <dbReference type="ARBA" id="ARBA00023015"/>
    </source>
</evidence>
<keyword evidence="3 5" id="KW-0238">DNA-binding</keyword>
<evidence type="ECO:0000313" key="7">
    <source>
        <dbReference type="EMBL" id="NUW35533.1"/>
    </source>
</evidence>
<organism evidence="7 8">
    <name type="scientific">Nonomuraea montanisoli</name>
    <dbReference type="NCBI Taxonomy" id="2741721"/>
    <lineage>
        <taxon>Bacteria</taxon>
        <taxon>Bacillati</taxon>
        <taxon>Actinomycetota</taxon>
        <taxon>Actinomycetes</taxon>
        <taxon>Streptosporangiales</taxon>
        <taxon>Streptosporangiaceae</taxon>
        <taxon>Nonomuraea</taxon>
    </lineage>
</organism>
<dbReference type="GO" id="GO:0045892">
    <property type="term" value="P:negative regulation of DNA-templated transcription"/>
    <property type="evidence" value="ECO:0007669"/>
    <property type="project" value="InterPro"/>
</dbReference>
<feature type="domain" description="HTH tetR-type" evidence="6">
    <location>
        <begin position="1"/>
        <end position="61"/>
    </location>
</feature>
<evidence type="ECO:0000313" key="8">
    <source>
        <dbReference type="Proteomes" id="UP000586042"/>
    </source>
</evidence>
<dbReference type="EMBL" id="JABWGN010000011">
    <property type="protein sequence ID" value="NUW35533.1"/>
    <property type="molecule type" value="Genomic_DNA"/>
</dbReference>
<dbReference type="InterPro" id="IPR004111">
    <property type="entry name" value="Repressor_TetR_C"/>
</dbReference>
<sequence length="214" mass="23147">MLSLEAIADTALRLLDEHGIEAMTMRRLAEDLGCSQSSLYRHVRSRDELTIIVADQAIRLGMQAPPPGLDWRSEAEWLARGFRGFLLGHPSVALLLRGTERLGPNSLLGVESAVDRFIGAGLSPRHAAAAAGALATLIIGSVQFNLYLDATDPGEQQARQALYERLDPRTHPRMVRHAADIAGVGSEEEFEFGLKMLLDGIAVAVRGTADQLDG</sequence>
<dbReference type="InterPro" id="IPR009057">
    <property type="entry name" value="Homeodomain-like_sf"/>
</dbReference>
<proteinExistence type="predicted"/>
<dbReference type="PRINTS" id="PR00400">
    <property type="entry name" value="TETREPRESSOR"/>
</dbReference>
<dbReference type="GO" id="GO:0003700">
    <property type="term" value="F:DNA-binding transcription factor activity"/>
    <property type="evidence" value="ECO:0007669"/>
    <property type="project" value="TreeGrafter"/>
</dbReference>
<accession>A0A7Y6IC70</accession>
<evidence type="ECO:0000259" key="6">
    <source>
        <dbReference type="PROSITE" id="PS50977"/>
    </source>
</evidence>
<dbReference type="Gene3D" id="1.10.10.60">
    <property type="entry name" value="Homeodomain-like"/>
    <property type="match status" value="1"/>
</dbReference>
<dbReference type="InterPro" id="IPR003012">
    <property type="entry name" value="Tet_transcr_reg_TetR"/>
</dbReference>
<dbReference type="Pfam" id="PF02909">
    <property type="entry name" value="TetR_C_1"/>
    <property type="match status" value="1"/>
</dbReference>
<dbReference type="PRINTS" id="PR00455">
    <property type="entry name" value="HTHTETR"/>
</dbReference>
<dbReference type="GO" id="GO:0046677">
    <property type="term" value="P:response to antibiotic"/>
    <property type="evidence" value="ECO:0007669"/>
    <property type="project" value="InterPro"/>
</dbReference>
<feature type="DNA-binding region" description="H-T-H motif" evidence="5">
    <location>
        <begin position="24"/>
        <end position="43"/>
    </location>
</feature>
<dbReference type="GO" id="GO:0000976">
    <property type="term" value="F:transcription cis-regulatory region binding"/>
    <property type="evidence" value="ECO:0007669"/>
    <property type="project" value="TreeGrafter"/>
</dbReference>